<reference evidence="4" key="1">
    <citation type="submission" date="2020-07" db="EMBL/GenBank/DDBJ databases">
        <authorList>
            <person name="Nazaruddin N."/>
        </authorList>
    </citation>
    <scope>NUCLEOTIDE SEQUENCE</scope>
</reference>
<evidence type="ECO:0000259" key="3">
    <source>
        <dbReference type="PROSITE" id="PS50026"/>
    </source>
</evidence>
<keyword evidence="2" id="KW-1133">Transmembrane helix</keyword>
<feature type="transmembrane region" description="Helical" evidence="2">
    <location>
        <begin position="162"/>
        <end position="180"/>
    </location>
</feature>
<feature type="disulfide bond" evidence="1">
    <location>
        <begin position="203"/>
        <end position="220"/>
    </location>
</feature>
<dbReference type="OrthoDB" id="7655370at2759"/>
<keyword evidence="2" id="KW-0812">Transmembrane</keyword>
<comment type="caution">
    <text evidence="4">The sequence shown here is derived from an EMBL/GenBank/DDBJ whole genome shotgun (WGS) entry which is preliminary data.</text>
</comment>
<keyword evidence="1" id="KW-1015">Disulfide bond</keyword>
<evidence type="ECO:0000256" key="2">
    <source>
        <dbReference type="SAM" id="Phobius"/>
    </source>
</evidence>
<name>A0A6V7HAV9_9HYME</name>
<feature type="transmembrane region" description="Helical" evidence="2">
    <location>
        <begin position="260"/>
        <end position="281"/>
    </location>
</feature>
<accession>A0A6V7HAV9</accession>
<keyword evidence="1" id="KW-0245">EGF-like domain</keyword>
<evidence type="ECO:0000313" key="5">
    <source>
        <dbReference type="Proteomes" id="UP000752696"/>
    </source>
</evidence>
<sequence>MIDLIPCAEYLSYDVATLKNVGILCFLRKVERRFYFLKITQEIDFRQLTINYLEIIGLNSCSVKFRFDCRANATCTIAPPRCLEIEVLGYLNECFDERRTCRFRAFCITFYEWHTRIDRECALSNTVSYYVIVSRESKKKRREKQRASVGMTRGKGRKMRDIGVNVFCYLIVALLFLAPFSHAAGNVTNEFQRCDIHKAEGQCGENGRCFQSTKDKEGECICKLGYEFERGQCVQVTTTTITSITVDQPEVEVNSGGSSVAAGLLIPTFLIVMSVLLYFVARRYKWLQRVRHLRPNHYGNVLVTRDDDDDDDPPIP</sequence>
<dbReference type="EMBL" id="CAJDYZ010009796">
    <property type="protein sequence ID" value="CAD1477047.1"/>
    <property type="molecule type" value="Genomic_DNA"/>
</dbReference>
<feature type="domain" description="EGF-like" evidence="3">
    <location>
        <begin position="190"/>
        <end position="232"/>
    </location>
</feature>
<organism evidence="4 5">
    <name type="scientific">Heterotrigona itama</name>
    <dbReference type="NCBI Taxonomy" id="395501"/>
    <lineage>
        <taxon>Eukaryota</taxon>
        <taxon>Metazoa</taxon>
        <taxon>Ecdysozoa</taxon>
        <taxon>Arthropoda</taxon>
        <taxon>Hexapoda</taxon>
        <taxon>Insecta</taxon>
        <taxon>Pterygota</taxon>
        <taxon>Neoptera</taxon>
        <taxon>Endopterygota</taxon>
        <taxon>Hymenoptera</taxon>
        <taxon>Apocrita</taxon>
        <taxon>Aculeata</taxon>
        <taxon>Apoidea</taxon>
        <taxon>Anthophila</taxon>
        <taxon>Apidae</taxon>
        <taxon>Heterotrigona</taxon>
    </lineage>
</organism>
<dbReference type="AlphaFoldDB" id="A0A6V7HAV9"/>
<keyword evidence="5" id="KW-1185">Reference proteome</keyword>
<comment type="caution">
    <text evidence="1">Lacks conserved residue(s) required for the propagation of feature annotation.</text>
</comment>
<evidence type="ECO:0000256" key="1">
    <source>
        <dbReference type="PROSITE-ProRule" id="PRU00076"/>
    </source>
</evidence>
<protein>
    <recommendedName>
        <fullName evidence="3">EGF-like domain-containing protein</fullName>
    </recommendedName>
</protein>
<keyword evidence="2" id="KW-0472">Membrane</keyword>
<dbReference type="Proteomes" id="UP000752696">
    <property type="component" value="Unassembled WGS sequence"/>
</dbReference>
<dbReference type="InterPro" id="IPR000742">
    <property type="entry name" value="EGF"/>
</dbReference>
<gene>
    <name evidence="4" type="ORF">MHI_LOCUS707281</name>
</gene>
<proteinExistence type="predicted"/>
<evidence type="ECO:0000313" key="4">
    <source>
        <dbReference type="EMBL" id="CAD1477047.1"/>
    </source>
</evidence>
<dbReference type="PROSITE" id="PS50026">
    <property type="entry name" value="EGF_3"/>
    <property type="match status" value="1"/>
</dbReference>